<name>A0A0K2U1N0_LEPSM</name>
<keyword evidence="1" id="KW-0732">Signal</keyword>
<organism evidence="2">
    <name type="scientific">Lepeophtheirus salmonis</name>
    <name type="common">Salmon louse</name>
    <name type="synonym">Caligus salmonis</name>
    <dbReference type="NCBI Taxonomy" id="72036"/>
    <lineage>
        <taxon>Eukaryota</taxon>
        <taxon>Metazoa</taxon>
        <taxon>Ecdysozoa</taxon>
        <taxon>Arthropoda</taxon>
        <taxon>Crustacea</taxon>
        <taxon>Multicrustacea</taxon>
        <taxon>Hexanauplia</taxon>
        <taxon>Copepoda</taxon>
        <taxon>Siphonostomatoida</taxon>
        <taxon>Caligidae</taxon>
        <taxon>Lepeophtheirus</taxon>
    </lineage>
</organism>
<accession>A0A0K2U1N0</accession>
<feature type="signal peptide" evidence="1">
    <location>
        <begin position="1"/>
        <end position="23"/>
    </location>
</feature>
<reference evidence="2" key="1">
    <citation type="submission" date="2014-05" db="EMBL/GenBank/DDBJ databases">
        <authorList>
            <person name="Chronopoulou M."/>
        </authorList>
    </citation>
    <scope>NUCLEOTIDE SEQUENCE</scope>
    <source>
        <tissue evidence="2">Whole organism</tissue>
    </source>
</reference>
<sequence>LKILFFFFFNVLLKPIILYGVDARIPLAHPFAAVPCRVLETLSKTEYCPIT</sequence>
<protein>
    <submittedName>
        <fullName evidence="2">Uncharacterized protein</fullName>
    </submittedName>
</protein>
<dbReference type="AlphaFoldDB" id="A0A0K2U1N0"/>
<evidence type="ECO:0000313" key="2">
    <source>
        <dbReference type="EMBL" id="CDW32153.1"/>
    </source>
</evidence>
<evidence type="ECO:0000256" key="1">
    <source>
        <dbReference type="SAM" id="SignalP"/>
    </source>
</evidence>
<proteinExistence type="predicted"/>
<feature type="non-terminal residue" evidence="2">
    <location>
        <position position="1"/>
    </location>
</feature>
<feature type="chain" id="PRO_5005488337" evidence="1">
    <location>
        <begin position="24"/>
        <end position="51"/>
    </location>
</feature>
<dbReference type="EMBL" id="HACA01014792">
    <property type="protein sequence ID" value="CDW32153.1"/>
    <property type="molecule type" value="Transcribed_RNA"/>
</dbReference>